<evidence type="ECO:0000313" key="1">
    <source>
        <dbReference type="EMBL" id="AAA14167.1"/>
    </source>
</evidence>
<dbReference type="AlphaFoldDB" id="Q4PIX8"/>
<name>Q4PIX8_YEASX</name>
<sequence>MMNDFVTLGKTGQKKKKKKKKMFSKCKLNQKLICLLSVSHRFRLLLKGWIGHLR</sequence>
<reference evidence="1" key="1">
    <citation type="journal article" date="1993" name="Yeast">
        <title>The SCH9 protein kinase mRNA contains a long 5' leader with a small open reading frame.</title>
        <authorList>
            <person name="di Blasi F."/>
            <person name="Carra E."/>
            <person name="de Vendittis E."/>
            <person name="Masturzo P."/>
            <person name="Burderi E."/>
            <person name="Lambrinoudaki I."/>
            <person name="Mirisola M.G."/>
            <person name="Seidita G."/>
            <person name="Fasano O."/>
        </authorList>
    </citation>
    <scope>NUCLEOTIDE SEQUENCE</scope>
    <source>
        <strain evidence="2">JR26-19D</strain>
    </source>
</reference>
<dbReference type="EMBL" id="AH000710">
    <property type="protein sequence ID" value="AAA14167.1"/>
    <property type="molecule type" value="mRNA"/>
</dbReference>
<proteinExistence type="evidence at transcript level"/>
<accession>Q4PIX8</accession>
<dbReference type="EMBL" id="X57629">
    <property type="protein sequence ID" value="CAA40852.1"/>
    <property type="molecule type" value="Genomic_DNA"/>
</dbReference>
<gene>
    <name evidence="1" type="primary">KOM1</name>
    <name evidence="1" type="synonym">SCH9</name>
</gene>
<protein>
    <submittedName>
        <fullName evidence="2">Sch1</fullName>
    </submittedName>
    <submittedName>
        <fullName evidence="1">UORF</fullName>
    </submittedName>
</protein>
<evidence type="ECO:0000313" key="2">
    <source>
        <dbReference type="EMBL" id="CAA40852.1"/>
    </source>
</evidence>
<organism evidence="1">
    <name type="scientific">Saccharomyces cerevisiae</name>
    <name type="common">Baker's yeast</name>
    <dbReference type="NCBI Taxonomy" id="4932"/>
    <lineage>
        <taxon>Eukaryota</taxon>
        <taxon>Fungi</taxon>
        <taxon>Dikarya</taxon>
        <taxon>Ascomycota</taxon>
        <taxon>Saccharomycotina</taxon>
        <taxon>Saccharomycetes</taxon>
        <taxon>Saccharomycetales</taxon>
        <taxon>Saccharomycetaceae</taxon>
        <taxon>Saccharomyces</taxon>
    </lineage>
</organism>